<protein>
    <recommendedName>
        <fullName evidence="7">Putative N-acetylmannosamine-6-phosphate 2-epimerase</fullName>
        <ecNumber evidence="7">5.1.3.9</ecNumber>
    </recommendedName>
    <alternativeName>
        <fullName evidence="7">ManNAc-6-P epimerase</fullName>
    </alternativeName>
</protein>
<evidence type="ECO:0000256" key="3">
    <source>
        <dbReference type="ARBA" id="ARBA00005081"/>
    </source>
</evidence>
<dbReference type="EC" id="5.1.3.9" evidence="7"/>
<keyword evidence="6 7" id="KW-0119">Carbohydrate metabolism</keyword>
<evidence type="ECO:0000256" key="4">
    <source>
        <dbReference type="ARBA" id="ARBA00007439"/>
    </source>
</evidence>
<comment type="similarity">
    <text evidence="4 7">Belongs to the NanE family.</text>
</comment>
<reference evidence="8" key="1">
    <citation type="submission" date="2022-10" db="EMBL/GenBank/DDBJ databases">
        <title>Comparative genomic analysis of Cohnella hashimotonis sp. nov., isolated from the International Space Station.</title>
        <authorList>
            <person name="Simpson A."/>
            <person name="Venkateswaran K."/>
        </authorList>
    </citation>
    <scope>NUCLEOTIDE SEQUENCE</scope>
    <source>
        <strain evidence="8">DSM 28161</strain>
    </source>
</reference>
<dbReference type="GO" id="GO:0005829">
    <property type="term" value="C:cytosol"/>
    <property type="evidence" value="ECO:0007669"/>
    <property type="project" value="TreeGrafter"/>
</dbReference>
<dbReference type="InterPro" id="IPR011060">
    <property type="entry name" value="RibuloseP-bd_barrel"/>
</dbReference>
<dbReference type="AlphaFoldDB" id="A0A9X4KRH4"/>
<dbReference type="InterPro" id="IPR007260">
    <property type="entry name" value="NanE"/>
</dbReference>
<evidence type="ECO:0000256" key="6">
    <source>
        <dbReference type="ARBA" id="ARBA00023277"/>
    </source>
</evidence>
<dbReference type="PANTHER" id="PTHR36204">
    <property type="entry name" value="N-ACETYLMANNOSAMINE-6-PHOSPHATE 2-EPIMERASE-RELATED"/>
    <property type="match status" value="1"/>
</dbReference>
<dbReference type="CDD" id="cd04729">
    <property type="entry name" value="NanE"/>
    <property type="match status" value="1"/>
</dbReference>
<dbReference type="RefSeq" id="WP_277531300.1">
    <property type="nucleotide sequence ID" value="NZ_JAPDIA010000003.1"/>
</dbReference>
<dbReference type="GO" id="GO:0005975">
    <property type="term" value="P:carbohydrate metabolic process"/>
    <property type="evidence" value="ECO:0007669"/>
    <property type="project" value="UniProtKB-UniRule"/>
</dbReference>
<comment type="function">
    <text evidence="2 7">Converts N-acetylmannosamine-6-phosphate (ManNAc-6-P) to N-acetylglucosamine-6-phosphate (GlcNAc-6-P).</text>
</comment>
<name>A0A9X4KRH4_9BACL</name>
<keyword evidence="5 7" id="KW-0413">Isomerase</keyword>
<evidence type="ECO:0000313" key="9">
    <source>
        <dbReference type="Proteomes" id="UP001153404"/>
    </source>
</evidence>
<dbReference type="NCBIfam" id="NF002231">
    <property type="entry name" value="PRK01130.1"/>
    <property type="match status" value="1"/>
</dbReference>
<evidence type="ECO:0000256" key="2">
    <source>
        <dbReference type="ARBA" id="ARBA00002147"/>
    </source>
</evidence>
<dbReference type="FunFam" id="3.20.20.70:FF:000035">
    <property type="entry name" value="Putative N-acetylmannosamine-6-phosphate 2-epimerase"/>
    <property type="match status" value="1"/>
</dbReference>
<gene>
    <name evidence="7" type="primary">nanE</name>
    <name evidence="8" type="ORF">OMP40_11045</name>
</gene>
<dbReference type="Proteomes" id="UP001153404">
    <property type="component" value="Unassembled WGS sequence"/>
</dbReference>
<dbReference type="HAMAP" id="MF_01235">
    <property type="entry name" value="ManNAc6P_epimer"/>
    <property type="match status" value="1"/>
</dbReference>
<proteinExistence type="inferred from homology"/>
<accession>A0A9X4KRH4</accession>
<comment type="caution">
    <text evidence="8">The sequence shown here is derived from an EMBL/GenBank/DDBJ whole genome shotgun (WGS) entry which is preliminary data.</text>
</comment>
<dbReference type="EMBL" id="JAPDIA010000003">
    <property type="protein sequence ID" value="MDG0809811.1"/>
    <property type="molecule type" value="Genomic_DNA"/>
</dbReference>
<evidence type="ECO:0000313" key="8">
    <source>
        <dbReference type="EMBL" id="MDG0809811.1"/>
    </source>
</evidence>
<dbReference type="GO" id="GO:0019262">
    <property type="term" value="P:N-acetylneuraminate catabolic process"/>
    <property type="evidence" value="ECO:0007669"/>
    <property type="project" value="UniProtKB-UniRule"/>
</dbReference>
<dbReference type="Gene3D" id="3.20.20.70">
    <property type="entry name" value="Aldolase class I"/>
    <property type="match status" value="1"/>
</dbReference>
<dbReference type="PANTHER" id="PTHR36204:SF1">
    <property type="entry name" value="N-ACETYLMANNOSAMINE-6-PHOSPHATE 2-EPIMERASE-RELATED"/>
    <property type="match status" value="1"/>
</dbReference>
<keyword evidence="9" id="KW-1185">Reference proteome</keyword>
<dbReference type="InterPro" id="IPR013785">
    <property type="entry name" value="Aldolase_TIM"/>
</dbReference>
<dbReference type="Pfam" id="PF04131">
    <property type="entry name" value="NanE"/>
    <property type="match status" value="1"/>
</dbReference>
<dbReference type="GO" id="GO:0047465">
    <property type="term" value="F:N-acylglucosamine-6-phosphate 2-epimerase activity"/>
    <property type="evidence" value="ECO:0007669"/>
    <property type="project" value="UniProtKB-EC"/>
</dbReference>
<sequence>MSNLKGLLDDLRGKLIVSCQAQADDELYGSEIMAKMALASKRGGAAGIRANGPADIAEIHSAVELPIIGLWKRNYADSEVYITPTLEDALQVVKAGASIVAMDATVRRRPNGEKLKDIVAELKKTCECLVMADISTIEEGLYAASIGFDMVSSTLSGYTPYSKQSDEPDLALVSALSGRLSIPVFAEGRIRTHEQAVSFLQQGAHAIVIGAAITQPKVITRGFVDQMQGLKKYGSGGHRHVLKGRGYPNIIVL</sequence>
<dbReference type="SUPFAM" id="SSF51366">
    <property type="entry name" value="Ribulose-phoshate binding barrel"/>
    <property type="match status" value="1"/>
</dbReference>
<evidence type="ECO:0000256" key="5">
    <source>
        <dbReference type="ARBA" id="ARBA00023235"/>
    </source>
</evidence>
<comment type="catalytic activity">
    <reaction evidence="1 7">
        <text>an N-acyl-D-glucosamine 6-phosphate = an N-acyl-D-mannosamine 6-phosphate</text>
        <dbReference type="Rhea" id="RHEA:23932"/>
        <dbReference type="ChEBI" id="CHEBI:57599"/>
        <dbReference type="ChEBI" id="CHEBI:57666"/>
        <dbReference type="EC" id="5.1.3.9"/>
    </reaction>
</comment>
<comment type="pathway">
    <text evidence="3 7">Amino-sugar metabolism; N-acetylneuraminate degradation; D-fructose 6-phosphate from N-acetylneuraminate: step 3/5.</text>
</comment>
<evidence type="ECO:0000256" key="7">
    <source>
        <dbReference type="HAMAP-Rule" id="MF_01235"/>
    </source>
</evidence>
<organism evidence="8 9">
    <name type="scientific">Cohnella rhizosphaerae</name>
    <dbReference type="NCBI Taxonomy" id="1457232"/>
    <lineage>
        <taxon>Bacteria</taxon>
        <taxon>Bacillati</taxon>
        <taxon>Bacillota</taxon>
        <taxon>Bacilli</taxon>
        <taxon>Bacillales</taxon>
        <taxon>Paenibacillaceae</taxon>
        <taxon>Cohnella</taxon>
    </lineage>
</organism>
<evidence type="ECO:0000256" key="1">
    <source>
        <dbReference type="ARBA" id="ARBA00000056"/>
    </source>
</evidence>
<dbReference type="GO" id="GO:0006053">
    <property type="term" value="P:N-acetylmannosamine catabolic process"/>
    <property type="evidence" value="ECO:0007669"/>
    <property type="project" value="TreeGrafter"/>
</dbReference>